<keyword evidence="1 4" id="KW-0378">Hydrolase</keyword>
<sequence>MDQYLELLSEKFPTTEDVITEIINLEAILQLPKGTELFLSDIHGEFPAFDHILRIGSGNLKEKIKELFHDSLDEEDIKQLTIFVAYPEYAVTTEWYEKQDKSQLIHQLIELLRFTSVKYTRSKVRKGLPKEYSYIIEELLYIDDRVAGKKEYVKKIIDQLTLMGEEQRFLKKLAQTIQTMVIDHVHIVGDIFDRGTQAAKVMDRLMKFSSIDIQWGNHDLLWLGAYCGSEACLLTLLRIAARYNYLFDLEKEYGLNFRILASFSNDNYDENPLFTPKNHEELTTRERKEMEKIHQALAIMQFKVESQILERRPEFEMSQRDLLTQIDYSHNTIKLDGTVHTINGACFQTIDPKNPNQLLPEERQVIDSLMYSFQHSLRMKKHMEFLLTKGAMYLTYNQHLLFHGCIPIDQEGGFLSFSLENKSYSGKELLDFFEKQIRTSAKKITVKDDLATDLIWYAWIGPFSPLFGKSKMATFERYFLTEKETHIEKRNPYYTLRNEEWFSKKVLKEFGVEENGSVIINGHTPVKVKKGESPIRANGTVFVIDGGLSKAYQKTTGIAGYSLLCNSYGFQIVTHYPFLGIEQQLNKKSNQADVKKVIDQQLPRKFNRDTSKGIELQQQVNQLKRLLAYQRKQ</sequence>
<dbReference type="InterPro" id="IPR029052">
    <property type="entry name" value="Metallo-depent_PP-like"/>
</dbReference>
<comment type="catalytic activity">
    <reaction evidence="4">
        <text>beta-D-fructose 1,6-bisphosphate + H2O = beta-D-fructose 6-phosphate + phosphate</text>
        <dbReference type="Rhea" id="RHEA:11064"/>
        <dbReference type="ChEBI" id="CHEBI:15377"/>
        <dbReference type="ChEBI" id="CHEBI:32966"/>
        <dbReference type="ChEBI" id="CHEBI:43474"/>
        <dbReference type="ChEBI" id="CHEBI:57634"/>
        <dbReference type="EC" id="3.1.3.11"/>
    </reaction>
</comment>
<dbReference type="AlphaFoldDB" id="A0A367CFR7"/>
<accession>A0A367CFR7</accession>
<protein>
    <recommendedName>
        <fullName evidence="4">Fructose-1,6-bisphosphatase class 3</fullName>
        <shortName evidence="4">FBPase class 3</shortName>
        <ecNumber evidence="4">3.1.3.11</ecNumber>
    </recommendedName>
    <alternativeName>
        <fullName evidence="4">D-fructose-1,6-bisphosphate 1-phosphohydrolase class 3</fullName>
    </alternativeName>
</protein>
<keyword evidence="3 4" id="KW-0119">Carbohydrate metabolism</keyword>
<comment type="pathway">
    <text evidence="4">Carbohydrate biosynthesis; gluconeogenesis.</text>
</comment>
<evidence type="ECO:0000256" key="4">
    <source>
        <dbReference type="HAMAP-Rule" id="MF_01854"/>
    </source>
</evidence>
<reference evidence="5 6" key="1">
    <citation type="submission" date="2015-06" db="EMBL/GenBank/DDBJ databases">
        <title>The Genome Sequence of Enterococcus durans 4EA1.</title>
        <authorList>
            <consortium name="The Broad Institute Genomics Platform"/>
            <consortium name="The Broad Institute Genome Sequencing Center for Infectious Disease"/>
            <person name="Earl A.M."/>
            <person name="Van Tyne D."/>
            <person name="Lebreton F."/>
            <person name="Saavedra J.T."/>
            <person name="Gilmore M.S."/>
            <person name="Manson Mcguire A."/>
            <person name="Clock S."/>
            <person name="Crupain M."/>
            <person name="Rangan U."/>
            <person name="Young S."/>
            <person name="Abouelleil A."/>
            <person name="Cao P."/>
            <person name="Chapman S.B."/>
            <person name="Griggs A."/>
            <person name="Priest M."/>
            <person name="Shea T."/>
            <person name="Wortman J."/>
            <person name="Nusbaum C."/>
            <person name="Birren B."/>
        </authorList>
    </citation>
    <scope>NUCLEOTIDE SEQUENCE [LARGE SCALE GENOMIC DNA]</scope>
    <source>
        <strain evidence="5 6">4EA1</strain>
    </source>
</reference>
<dbReference type="Pfam" id="PF06874">
    <property type="entry name" value="FBPase_2"/>
    <property type="match status" value="1"/>
</dbReference>
<dbReference type="EMBL" id="LEPB01000004">
    <property type="protein sequence ID" value="RCA11404.1"/>
    <property type="molecule type" value="Genomic_DNA"/>
</dbReference>
<dbReference type="STRING" id="53345.LIU_11320"/>
<proteinExistence type="inferred from homology"/>
<evidence type="ECO:0000313" key="5">
    <source>
        <dbReference type="EMBL" id="RCA11404.1"/>
    </source>
</evidence>
<comment type="cofactor">
    <cofactor evidence="4">
        <name>Mn(2+)</name>
        <dbReference type="ChEBI" id="CHEBI:29035"/>
    </cofactor>
</comment>
<gene>
    <name evidence="4" type="primary">fbp</name>
    <name evidence="5" type="ORF">EA71_02162</name>
</gene>
<dbReference type="UniPathway" id="UPA00138"/>
<dbReference type="EC" id="3.1.3.11" evidence="4"/>
<evidence type="ECO:0000256" key="3">
    <source>
        <dbReference type="ARBA" id="ARBA00023277"/>
    </source>
</evidence>
<dbReference type="GO" id="GO:0042132">
    <property type="term" value="F:fructose 1,6-bisphosphate 1-phosphatase activity"/>
    <property type="evidence" value="ECO:0007669"/>
    <property type="project" value="UniProtKB-UniRule"/>
</dbReference>
<name>A0A367CFR7_9ENTE</name>
<dbReference type="RefSeq" id="WP_113846100.1">
    <property type="nucleotide sequence ID" value="NZ_LEPB01000004.1"/>
</dbReference>
<organism evidence="5 6">
    <name type="scientific">Enterococcus durans</name>
    <dbReference type="NCBI Taxonomy" id="53345"/>
    <lineage>
        <taxon>Bacteria</taxon>
        <taxon>Bacillati</taxon>
        <taxon>Bacillota</taxon>
        <taxon>Bacilli</taxon>
        <taxon>Lactobacillales</taxon>
        <taxon>Enterococcaceae</taxon>
        <taxon>Enterococcus</taxon>
    </lineage>
</organism>
<dbReference type="HAMAP" id="MF_01854">
    <property type="entry name" value="FBPase_class3"/>
    <property type="match status" value="1"/>
</dbReference>
<dbReference type="SUPFAM" id="SSF56300">
    <property type="entry name" value="Metallo-dependent phosphatases"/>
    <property type="match status" value="1"/>
</dbReference>
<evidence type="ECO:0000256" key="1">
    <source>
        <dbReference type="ARBA" id="ARBA00022801"/>
    </source>
</evidence>
<dbReference type="GO" id="GO:0006094">
    <property type="term" value="P:gluconeogenesis"/>
    <property type="evidence" value="ECO:0007669"/>
    <property type="project" value="UniProtKB-UniRule"/>
</dbReference>
<dbReference type="InterPro" id="IPR009164">
    <property type="entry name" value="FBPtase_class3"/>
</dbReference>
<dbReference type="Proteomes" id="UP000252797">
    <property type="component" value="Unassembled WGS sequence"/>
</dbReference>
<dbReference type="Gene3D" id="3.60.21.10">
    <property type="match status" value="1"/>
</dbReference>
<comment type="similarity">
    <text evidence="4">Belongs to the FBPase class 3 family.</text>
</comment>
<evidence type="ECO:0000256" key="2">
    <source>
        <dbReference type="ARBA" id="ARBA00023211"/>
    </source>
</evidence>
<dbReference type="PIRSF" id="PIRSF000906">
    <property type="entry name" value="FBPtase_Bacill"/>
    <property type="match status" value="1"/>
</dbReference>
<keyword evidence="2 4" id="KW-0464">Manganese</keyword>
<comment type="caution">
    <text evidence="5">The sequence shown here is derived from an EMBL/GenBank/DDBJ whole genome shotgun (WGS) entry which is preliminary data.</text>
</comment>
<evidence type="ECO:0000313" key="6">
    <source>
        <dbReference type="Proteomes" id="UP000252797"/>
    </source>
</evidence>